<evidence type="ECO:0000259" key="8">
    <source>
        <dbReference type="PROSITE" id="PS50835"/>
    </source>
</evidence>
<reference evidence="9 10" key="1">
    <citation type="journal article" date="2018" name="Proc. R. Soc. B">
        <title>A non-coding region near Follistatin controls head colour polymorphism in the Gouldian finch.</title>
        <authorList>
            <person name="Toomey M.B."/>
            <person name="Marques C.I."/>
            <person name="Andrade P."/>
            <person name="Araujo P.M."/>
            <person name="Sabatino S."/>
            <person name="Gazda M.A."/>
            <person name="Afonso S."/>
            <person name="Lopes R.J."/>
            <person name="Corbo J.C."/>
            <person name="Carneiro M."/>
        </authorList>
    </citation>
    <scope>NUCLEOTIDE SEQUENCE [LARGE SCALE GENOMIC DNA]</scope>
    <source>
        <strain evidence="9">Red01</strain>
        <tissue evidence="9">Muscle</tissue>
    </source>
</reference>
<dbReference type="OrthoDB" id="6370831at2759"/>
<dbReference type="InterPro" id="IPR013783">
    <property type="entry name" value="Ig-like_fold"/>
</dbReference>
<keyword evidence="3" id="KW-0325">Glycoprotein</keyword>
<protein>
    <recommendedName>
        <fullName evidence="8">Ig-like domain-containing protein</fullName>
    </recommendedName>
</protein>
<evidence type="ECO:0000256" key="7">
    <source>
        <dbReference type="SAM" id="SignalP"/>
    </source>
</evidence>
<dbReference type="PROSITE" id="PS50835">
    <property type="entry name" value="IG_LIKE"/>
    <property type="match status" value="3"/>
</dbReference>
<evidence type="ECO:0000313" key="9">
    <source>
        <dbReference type="EMBL" id="RLV98805.1"/>
    </source>
</evidence>
<evidence type="ECO:0000256" key="5">
    <source>
        <dbReference type="SAM" id="MobiDB-lite"/>
    </source>
</evidence>
<dbReference type="Proteomes" id="UP000276834">
    <property type="component" value="Unassembled WGS sequence"/>
</dbReference>
<evidence type="ECO:0000256" key="6">
    <source>
        <dbReference type="SAM" id="Phobius"/>
    </source>
</evidence>
<dbReference type="STRING" id="44316.ENSEGOP00005009899"/>
<dbReference type="SMART" id="SM00407">
    <property type="entry name" value="IGc1"/>
    <property type="match status" value="2"/>
</dbReference>
<accession>A0A3L8S9U7</accession>
<dbReference type="SUPFAM" id="SSF48726">
    <property type="entry name" value="Immunoglobulin"/>
    <property type="match status" value="3"/>
</dbReference>
<dbReference type="InterPro" id="IPR036179">
    <property type="entry name" value="Ig-like_dom_sf"/>
</dbReference>
<dbReference type="FunFam" id="2.60.40.10:FF:000295">
    <property type="entry name" value="Tyrosine-protein phosphatase non-receptor type substrate 1"/>
    <property type="match status" value="1"/>
</dbReference>
<feature type="region of interest" description="Disordered" evidence="5">
    <location>
        <begin position="400"/>
        <end position="427"/>
    </location>
</feature>
<dbReference type="InterPro" id="IPR003599">
    <property type="entry name" value="Ig_sub"/>
</dbReference>
<dbReference type="SMART" id="SM00406">
    <property type="entry name" value="IGv"/>
    <property type="match status" value="1"/>
</dbReference>
<feature type="compositionally biased region" description="Polar residues" evidence="5">
    <location>
        <begin position="415"/>
        <end position="427"/>
    </location>
</feature>
<dbReference type="InterPro" id="IPR013106">
    <property type="entry name" value="Ig_V-set"/>
</dbReference>
<evidence type="ECO:0000313" key="10">
    <source>
        <dbReference type="Proteomes" id="UP000276834"/>
    </source>
</evidence>
<gene>
    <name evidence="9" type="ORF">DV515_00010494</name>
</gene>
<dbReference type="InterPro" id="IPR007110">
    <property type="entry name" value="Ig-like_dom"/>
</dbReference>
<dbReference type="Pfam" id="PF07686">
    <property type="entry name" value="V-set"/>
    <property type="match status" value="1"/>
</dbReference>
<dbReference type="Gene3D" id="2.60.40.10">
    <property type="entry name" value="Immunoglobulins"/>
    <property type="match status" value="3"/>
</dbReference>
<comment type="caution">
    <text evidence="9">The sequence shown here is derived from an EMBL/GenBank/DDBJ whole genome shotgun (WGS) entry which is preliminary data.</text>
</comment>
<feature type="signal peptide" evidence="7">
    <location>
        <begin position="1"/>
        <end position="28"/>
    </location>
</feature>
<dbReference type="Pfam" id="PF07654">
    <property type="entry name" value="C1-set"/>
    <property type="match status" value="2"/>
</dbReference>
<proteinExistence type="predicted"/>
<dbReference type="EMBL" id="QUSF01000037">
    <property type="protein sequence ID" value="RLV98805.1"/>
    <property type="molecule type" value="Genomic_DNA"/>
</dbReference>
<feature type="region of interest" description="Disordered" evidence="5">
    <location>
        <begin position="479"/>
        <end position="503"/>
    </location>
</feature>
<keyword evidence="6" id="KW-1133">Transmembrane helix</keyword>
<evidence type="ECO:0000256" key="2">
    <source>
        <dbReference type="ARBA" id="ARBA00023157"/>
    </source>
</evidence>
<organism evidence="9 10">
    <name type="scientific">Chloebia gouldiae</name>
    <name type="common">Gouldian finch</name>
    <name type="synonym">Erythrura gouldiae</name>
    <dbReference type="NCBI Taxonomy" id="44316"/>
    <lineage>
        <taxon>Eukaryota</taxon>
        <taxon>Metazoa</taxon>
        <taxon>Chordata</taxon>
        <taxon>Craniata</taxon>
        <taxon>Vertebrata</taxon>
        <taxon>Euteleostomi</taxon>
        <taxon>Archelosauria</taxon>
        <taxon>Archosauria</taxon>
        <taxon>Dinosauria</taxon>
        <taxon>Saurischia</taxon>
        <taxon>Theropoda</taxon>
        <taxon>Coelurosauria</taxon>
        <taxon>Aves</taxon>
        <taxon>Neognathae</taxon>
        <taxon>Neoaves</taxon>
        <taxon>Telluraves</taxon>
        <taxon>Australaves</taxon>
        <taxon>Passeriformes</taxon>
        <taxon>Passeroidea</taxon>
        <taxon>Passeridae</taxon>
        <taxon>Chloebia</taxon>
    </lineage>
</organism>
<dbReference type="InterPro" id="IPR051755">
    <property type="entry name" value="Ig-like_CS_Receptor"/>
</dbReference>
<evidence type="ECO:0000256" key="3">
    <source>
        <dbReference type="ARBA" id="ARBA00023180"/>
    </source>
</evidence>
<feature type="transmembrane region" description="Helical" evidence="6">
    <location>
        <begin position="367"/>
        <end position="391"/>
    </location>
</feature>
<keyword evidence="2" id="KW-1015">Disulfide bond</keyword>
<dbReference type="AlphaFoldDB" id="A0A3L8S9U7"/>
<keyword evidence="4" id="KW-0393">Immunoglobulin domain</keyword>
<dbReference type="InterPro" id="IPR003597">
    <property type="entry name" value="Ig_C1-set"/>
</dbReference>
<sequence>MEPHPRDPGRTAWALPCLLLLALPGVGAQAGQDFSLQQPQDKVTVEAGETLTLNCTTSGIAGPGPVMWLKGWGIGNKTVYDQNKQDPSSRVTRAVNGSDTDFTIRIRNVQPEDMGTYYCVKFVKGNTGDDEVFQHGRGTEVFVQAKPSPPLVSGPEQRARPGQSVPFTCTTGGFFPEEIGVKWFKNENPMAAQPPQITEWRMKTYNMSSRALVTLQKDDVLSQLICEVRHSTLPAPRRGSYQLSRVLRVPPSIEVRAELSPIEVNKTVTFTCLVKEFYPANVSLSWLENGIEIKVENVSRPSELPWHLFELRSQVEVQATEEKNGSMITCMVVHDAQAPANNSAFLWISNPAQGALSNGSQMAKDDLLIYIVVGVVCTMLALLVAAILYLIRTKQIKAGKSSPSARLHEPEKSSEATTQESDPNNLTYADLNFDKERKSIRRMVEMSQQSEYACIQTNQAPNGDDNLTYADLDMVHLSKAPKRPAPRPEEAGSEYASVQITRK</sequence>
<feature type="domain" description="Ig-like" evidence="8">
    <location>
        <begin position="24"/>
        <end position="119"/>
    </location>
</feature>
<keyword evidence="6" id="KW-0472">Membrane</keyword>
<name>A0A3L8S9U7_CHLGU</name>
<keyword evidence="10" id="KW-1185">Reference proteome</keyword>
<keyword evidence="6" id="KW-0812">Transmembrane</keyword>
<evidence type="ECO:0000256" key="1">
    <source>
        <dbReference type="ARBA" id="ARBA00022729"/>
    </source>
</evidence>
<feature type="domain" description="Ig-like" evidence="8">
    <location>
        <begin position="147"/>
        <end position="244"/>
    </location>
</feature>
<dbReference type="SMART" id="SM00409">
    <property type="entry name" value="IG"/>
    <property type="match status" value="2"/>
</dbReference>
<feature type="chain" id="PRO_5017992222" description="Ig-like domain-containing protein" evidence="7">
    <location>
        <begin position="29"/>
        <end position="503"/>
    </location>
</feature>
<evidence type="ECO:0000256" key="4">
    <source>
        <dbReference type="ARBA" id="ARBA00023319"/>
    </source>
</evidence>
<keyword evidence="1 7" id="KW-0732">Signal</keyword>
<feature type="domain" description="Ig-like" evidence="8">
    <location>
        <begin position="251"/>
        <end position="346"/>
    </location>
</feature>
<dbReference type="PANTHER" id="PTHR19971">
    <property type="entry name" value="SIGNAL-REGULATORY PROTEIN BETA"/>
    <property type="match status" value="1"/>
</dbReference>
<dbReference type="OMA" id="ANWNIFI"/>